<accession>A0A2I0TN67</accession>
<protein>
    <submittedName>
        <fullName evidence="1">Uncharacterized protein</fullName>
    </submittedName>
</protein>
<evidence type="ECO:0000313" key="2">
    <source>
        <dbReference type="Proteomes" id="UP000233556"/>
    </source>
</evidence>
<dbReference type="Proteomes" id="UP000233556">
    <property type="component" value="Unassembled WGS sequence"/>
</dbReference>
<sequence>MNPAGSNNPLLPLPGYCESTERLRDSAYTAGLQRVEPATLRELEVAAATKEWAKDPGDGVRWKEAAFAQVCSTVTHQPSEQGTTVRRPLSTFMAESLSFSSCLTPPFRDPIVCVA</sequence>
<evidence type="ECO:0000313" key="1">
    <source>
        <dbReference type="EMBL" id="PKU35254.1"/>
    </source>
</evidence>
<keyword evidence="2" id="KW-1185">Reference proteome</keyword>
<dbReference type="AlphaFoldDB" id="A0A2I0TN67"/>
<dbReference type="EMBL" id="KZ508406">
    <property type="protein sequence ID" value="PKU35254.1"/>
    <property type="molecule type" value="Genomic_DNA"/>
</dbReference>
<name>A0A2I0TN67_LIMLA</name>
<reference evidence="2" key="2">
    <citation type="submission" date="2017-12" db="EMBL/GenBank/DDBJ databases">
        <title>Genome sequence of the Bar-tailed Godwit (Limosa lapponica baueri).</title>
        <authorList>
            <person name="Lima N.C.B."/>
            <person name="Parody-Merino A.M."/>
            <person name="Battley P.F."/>
            <person name="Fidler A.E."/>
            <person name="Prosdocimi F."/>
        </authorList>
    </citation>
    <scope>NUCLEOTIDE SEQUENCE [LARGE SCALE GENOMIC DNA]</scope>
</reference>
<reference evidence="2" key="1">
    <citation type="submission" date="2017-11" db="EMBL/GenBank/DDBJ databases">
        <authorList>
            <person name="Lima N.C."/>
            <person name="Parody-Merino A.M."/>
            <person name="Battley P.F."/>
            <person name="Fidler A.E."/>
            <person name="Prosdocimi F."/>
        </authorList>
    </citation>
    <scope>NUCLEOTIDE SEQUENCE [LARGE SCALE GENOMIC DNA]</scope>
</reference>
<proteinExistence type="predicted"/>
<organism evidence="1 2">
    <name type="scientific">Limosa lapponica baueri</name>
    <dbReference type="NCBI Taxonomy" id="1758121"/>
    <lineage>
        <taxon>Eukaryota</taxon>
        <taxon>Metazoa</taxon>
        <taxon>Chordata</taxon>
        <taxon>Craniata</taxon>
        <taxon>Vertebrata</taxon>
        <taxon>Euteleostomi</taxon>
        <taxon>Archelosauria</taxon>
        <taxon>Archosauria</taxon>
        <taxon>Dinosauria</taxon>
        <taxon>Saurischia</taxon>
        <taxon>Theropoda</taxon>
        <taxon>Coelurosauria</taxon>
        <taxon>Aves</taxon>
        <taxon>Neognathae</taxon>
        <taxon>Neoaves</taxon>
        <taxon>Charadriiformes</taxon>
        <taxon>Scolopacidae</taxon>
        <taxon>Limosa</taxon>
    </lineage>
</organism>
<gene>
    <name evidence="1" type="ORF">llap_14440</name>
</gene>